<name>A0A3A4N7N8_ABYX5</name>
<sequence>MKLVRILLFTAAFLLFIVLGTALVCHRFSRGIAATMMAFERGVIKHTLMTSPRVVLVGPSYVRYLKVENTANLAFLGSPPAETEEIMNIYCSRDDYILYGINLTHVALTTRPSSDYPFSFPERYKYAVKSFFASATEQDIVIGAKLLRILELHTILRITPDQMKKSVDDLKLLSDRFENLTFVLFPYSPENMPSYASAEDIEKCKLLSESFQEAVFRANVPVIDISQTVQSSDFLDSCHLRGKGQKDVEQLLYEMAEDPVRIPARVRKASITKK</sequence>
<evidence type="ECO:0000313" key="1">
    <source>
        <dbReference type="EMBL" id="RJP17703.1"/>
    </source>
</evidence>
<organism evidence="1 2">
    <name type="scientific">Abyssobacteria bacterium (strain SURF_5)</name>
    <dbReference type="NCBI Taxonomy" id="2093360"/>
    <lineage>
        <taxon>Bacteria</taxon>
        <taxon>Pseudomonadati</taxon>
        <taxon>Candidatus Hydrogenedentota</taxon>
        <taxon>Candidatus Abyssobacteria</taxon>
    </lineage>
</organism>
<dbReference type="EMBL" id="QZKU01000112">
    <property type="protein sequence ID" value="RJP17703.1"/>
    <property type="molecule type" value="Genomic_DNA"/>
</dbReference>
<dbReference type="AlphaFoldDB" id="A0A3A4N7N8"/>
<protein>
    <recommendedName>
        <fullName evidence="3">SGNH/GDSL hydrolase family protein</fullName>
    </recommendedName>
</protein>
<evidence type="ECO:0000313" key="2">
    <source>
        <dbReference type="Proteomes" id="UP000265882"/>
    </source>
</evidence>
<accession>A0A3A4N7N8</accession>
<comment type="caution">
    <text evidence="1">The sequence shown here is derived from an EMBL/GenBank/DDBJ whole genome shotgun (WGS) entry which is preliminary data.</text>
</comment>
<evidence type="ECO:0008006" key="3">
    <source>
        <dbReference type="Google" id="ProtNLM"/>
    </source>
</evidence>
<gene>
    <name evidence="1" type="ORF">C4520_15950</name>
</gene>
<proteinExistence type="predicted"/>
<dbReference type="Proteomes" id="UP000265882">
    <property type="component" value="Unassembled WGS sequence"/>
</dbReference>
<reference evidence="1 2" key="1">
    <citation type="journal article" date="2017" name="ISME J.">
        <title>Energy and carbon metabolisms in a deep terrestrial subsurface fluid microbial community.</title>
        <authorList>
            <person name="Momper L."/>
            <person name="Jungbluth S.P."/>
            <person name="Lee M.D."/>
            <person name="Amend J.P."/>
        </authorList>
    </citation>
    <scope>NUCLEOTIDE SEQUENCE [LARGE SCALE GENOMIC DNA]</scope>
    <source>
        <strain evidence="1">SURF_5</strain>
    </source>
</reference>